<evidence type="ECO:0000313" key="2">
    <source>
        <dbReference type="Proteomes" id="UP001218188"/>
    </source>
</evidence>
<organism evidence="1 2">
    <name type="scientific">Mycena alexandri</name>
    <dbReference type="NCBI Taxonomy" id="1745969"/>
    <lineage>
        <taxon>Eukaryota</taxon>
        <taxon>Fungi</taxon>
        <taxon>Dikarya</taxon>
        <taxon>Basidiomycota</taxon>
        <taxon>Agaricomycotina</taxon>
        <taxon>Agaricomycetes</taxon>
        <taxon>Agaricomycetidae</taxon>
        <taxon>Agaricales</taxon>
        <taxon>Marasmiineae</taxon>
        <taxon>Mycenaceae</taxon>
        <taxon>Mycena</taxon>
    </lineage>
</organism>
<comment type="caution">
    <text evidence="1">The sequence shown here is derived from an EMBL/GenBank/DDBJ whole genome shotgun (WGS) entry which is preliminary data.</text>
</comment>
<dbReference type="Proteomes" id="UP001218188">
    <property type="component" value="Unassembled WGS sequence"/>
</dbReference>
<dbReference type="EMBL" id="JARJCM010000104">
    <property type="protein sequence ID" value="KAJ7029153.1"/>
    <property type="molecule type" value="Genomic_DNA"/>
</dbReference>
<protein>
    <submittedName>
        <fullName evidence="1">Uncharacterized protein</fullName>
    </submittedName>
</protein>
<name>A0AAD6WVQ3_9AGAR</name>
<proteinExistence type="predicted"/>
<gene>
    <name evidence="1" type="ORF">C8F04DRAFT_1187933</name>
</gene>
<evidence type="ECO:0000313" key="1">
    <source>
        <dbReference type="EMBL" id="KAJ7029153.1"/>
    </source>
</evidence>
<sequence>MSPPFTIKIPAHGPSGYSGFTGVRTIDNQIHVHGPLAIHELRFTFTGVPAIHDQNSRSRAFGPFTFTGPHSCPRHSRSRFPLTGLRAIQDSRVFAQLTIKFTFTGLWLFTNYDSRSQAFPPFTIKIHVHGPSGHSRSRALIHVPAIHDQDSRSRAFGLFRIHGCSHN</sequence>
<accession>A0AAD6WVQ3</accession>
<reference evidence="1" key="1">
    <citation type="submission" date="2023-03" db="EMBL/GenBank/DDBJ databases">
        <title>Massive genome expansion in bonnet fungi (Mycena s.s.) driven by repeated elements and novel gene families across ecological guilds.</title>
        <authorList>
            <consortium name="Lawrence Berkeley National Laboratory"/>
            <person name="Harder C.B."/>
            <person name="Miyauchi S."/>
            <person name="Viragh M."/>
            <person name="Kuo A."/>
            <person name="Thoen E."/>
            <person name="Andreopoulos B."/>
            <person name="Lu D."/>
            <person name="Skrede I."/>
            <person name="Drula E."/>
            <person name="Henrissat B."/>
            <person name="Morin E."/>
            <person name="Kohler A."/>
            <person name="Barry K."/>
            <person name="LaButti K."/>
            <person name="Morin E."/>
            <person name="Salamov A."/>
            <person name="Lipzen A."/>
            <person name="Mereny Z."/>
            <person name="Hegedus B."/>
            <person name="Baldrian P."/>
            <person name="Stursova M."/>
            <person name="Weitz H."/>
            <person name="Taylor A."/>
            <person name="Grigoriev I.V."/>
            <person name="Nagy L.G."/>
            <person name="Martin F."/>
            <person name="Kauserud H."/>
        </authorList>
    </citation>
    <scope>NUCLEOTIDE SEQUENCE</scope>
    <source>
        <strain evidence="1">CBHHK200</strain>
    </source>
</reference>
<dbReference type="AlphaFoldDB" id="A0AAD6WVQ3"/>
<keyword evidence="2" id="KW-1185">Reference proteome</keyword>